<dbReference type="Pfam" id="PF01936">
    <property type="entry name" value="NYN"/>
    <property type="match status" value="1"/>
</dbReference>
<feature type="domain" description="NYN" evidence="2">
    <location>
        <begin position="184"/>
        <end position="234"/>
    </location>
</feature>
<gene>
    <name evidence="3" type="ORF">CK621_02750</name>
</gene>
<dbReference type="CDD" id="cd18722">
    <property type="entry name" value="PIN_NicB-like"/>
    <property type="match status" value="1"/>
</dbReference>
<sequence>MQRQIAILIDGGFFLRRLPRLLPQETVQTPEQIAKAVRRLCFNHVKRLTGDGGRYWQQHLYRVFFYDAQPYSGKAHHPLENRPLDFGKSDVARARLQLFECLRKERKLALRLGKVNRERDWTLAPQLTKKLLRTRQALAPLQRLQAGNSASGYQLTLSEQEAQLLLQVHTQWQALQMNDVSLGLRQKGVDMRIAIDIASLALKRQAQTIVLVAGDSDFVPAAKLARREGMEFVLDPLWQSVNADLFEHIDDLQSGFKRPQSIGAAHLAADETQAHQPADDDAERETPP</sequence>
<dbReference type="GO" id="GO:0004540">
    <property type="term" value="F:RNA nuclease activity"/>
    <property type="evidence" value="ECO:0007669"/>
    <property type="project" value="InterPro"/>
</dbReference>
<dbReference type="AlphaFoldDB" id="A0A2A2B1D7"/>
<evidence type="ECO:0000259" key="2">
    <source>
        <dbReference type="Pfam" id="PF01936"/>
    </source>
</evidence>
<accession>A0A2A2B1D7</accession>
<reference evidence="3 4" key="1">
    <citation type="submission" date="2017-08" db="EMBL/GenBank/DDBJ databases">
        <title>WGS of Clinical strains of the CDC Group NO-1 linked to zoonotic infections in humans.</title>
        <authorList>
            <person name="Bernier A.-M."/>
            <person name="Bernard K."/>
        </authorList>
    </citation>
    <scope>NUCLEOTIDE SEQUENCE [LARGE SCALE GENOMIC DNA]</scope>
    <source>
        <strain evidence="3 4">NML120219</strain>
    </source>
</reference>
<comment type="caution">
    <text evidence="3">The sequence shown here is derived from an EMBL/GenBank/DDBJ whole genome shotgun (WGS) entry which is preliminary data.</text>
</comment>
<evidence type="ECO:0000313" key="4">
    <source>
        <dbReference type="Proteomes" id="UP000218439"/>
    </source>
</evidence>
<feature type="region of interest" description="Disordered" evidence="1">
    <location>
        <begin position="263"/>
        <end position="288"/>
    </location>
</feature>
<dbReference type="Proteomes" id="UP000218439">
    <property type="component" value="Unassembled WGS sequence"/>
</dbReference>
<organism evidence="3 4">
    <name type="scientific">Vandammella animalimorsus</name>
    <dbReference type="NCBI Taxonomy" id="2029117"/>
    <lineage>
        <taxon>Bacteria</taxon>
        <taxon>Pseudomonadati</taxon>
        <taxon>Pseudomonadota</taxon>
        <taxon>Betaproteobacteria</taxon>
        <taxon>Burkholderiales</taxon>
        <taxon>Comamonadaceae</taxon>
        <taxon>Vandammella</taxon>
    </lineage>
</organism>
<dbReference type="RefSeq" id="WP_095551234.1">
    <property type="nucleotide sequence ID" value="NZ_NSJE01000003.1"/>
</dbReference>
<protein>
    <submittedName>
        <fullName evidence="3">NYN domain-containing protein</fullName>
    </submittedName>
</protein>
<feature type="compositionally biased region" description="Acidic residues" evidence="1">
    <location>
        <begin position="279"/>
        <end position="288"/>
    </location>
</feature>
<evidence type="ECO:0000256" key="1">
    <source>
        <dbReference type="SAM" id="MobiDB-lite"/>
    </source>
</evidence>
<dbReference type="EMBL" id="NSJE01000003">
    <property type="protein sequence ID" value="PAT43844.1"/>
    <property type="molecule type" value="Genomic_DNA"/>
</dbReference>
<dbReference type="InterPro" id="IPR021139">
    <property type="entry name" value="NYN"/>
</dbReference>
<name>A0A2A2B1D7_9BURK</name>
<dbReference type="Gene3D" id="3.40.50.1010">
    <property type="entry name" value="5'-nuclease"/>
    <property type="match status" value="1"/>
</dbReference>
<proteinExistence type="predicted"/>
<evidence type="ECO:0000313" key="3">
    <source>
        <dbReference type="EMBL" id="PAT43844.1"/>
    </source>
</evidence>